<keyword evidence="3" id="KW-1185">Reference proteome</keyword>
<name>A0ABV0BTN2_9SPHI</name>
<accession>A0ABV0BTN2</accession>
<organism evidence="2 3">
    <name type="scientific">Sphingobacterium kitahiroshimense</name>
    <dbReference type="NCBI Taxonomy" id="470446"/>
    <lineage>
        <taxon>Bacteria</taxon>
        <taxon>Pseudomonadati</taxon>
        <taxon>Bacteroidota</taxon>
        <taxon>Sphingobacteriia</taxon>
        <taxon>Sphingobacteriales</taxon>
        <taxon>Sphingobacteriaceae</taxon>
        <taxon>Sphingobacterium</taxon>
    </lineage>
</organism>
<evidence type="ECO:0000313" key="2">
    <source>
        <dbReference type="EMBL" id="MEN5377892.1"/>
    </source>
</evidence>
<proteinExistence type="predicted"/>
<protein>
    <recommendedName>
        <fullName evidence="1">DUF7710 domain-containing protein</fullName>
    </recommendedName>
</protein>
<evidence type="ECO:0000313" key="3">
    <source>
        <dbReference type="Proteomes" id="UP001409291"/>
    </source>
</evidence>
<comment type="caution">
    <text evidence="2">The sequence shown here is derived from an EMBL/GenBank/DDBJ whole genome shotgun (WGS) entry which is preliminary data.</text>
</comment>
<dbReference type="InterPro" id="IPR056127">
    <property type="entry name" value="DUF7710"/>
</dbReference>
<reference evidence="2 3" key="1">
    <citation type="submission" date="2024-04" db="EMBL/GenBank/DDBJ databases">
        <title>WGS of bacteria from Torrens River.</title>
        <authorList>
            <person name="Wyrsch E.R."/>
            <person name="Drigo B."/>
        </authorList>
    </citation>
    <scope>NUCLEOTIDE SEQUENCE [LARGE SCALE GENOMIC DNA]</scope>
    <source>
        <strain evidence="2 3">TWI391</strain>
    </source>
</reference>
<sequence length="94" mass="11078">MNDRLKTIWVFHGEGGRFSSGVFTSIEKAEIWIDRYKLSGVLTEYPIDEGVYDWALFNSFFNVKKESQLMPNFIQQFTCASQDHYHYENGIRDN</sequence>
<evidence type="ECO:0000259" key="1">
    <source>
        <dbReference type="Pfam" id="PF24819"/>
    </source>
</evidence>
<dbReference type="Pfam" id="PF24819">
    <property type="entry name" value="DUF7710"/>
    <property type="match status" value="1"/>
</dbReference>
<dbReference type="RefSeq" id="WP_183912558.1">
    <property type="nucleotide sequence ID" value="NZ_JBDJLH010000002.1"/>
</dbReference>
<dbReference type="EMBL" id="JBDJNQ010000004">
    <property type="protein sequence ID" value="MEN5377892.1"/>
    <property type="molecule type" value="Genomic_DNA"/>
</dbReference>
<dbReference type="Proteomes" id="UP001409291">
    <property type="component" value="Unassembled WGS sequence"/>
</dbReference>
<gene>
    <name evidence="2" type="ORF">ABE541_11505</name>
</gene>
<feature type="domain" description="DUF7710" evidence="1">
    <location>
        <begin position="8"/>
        <end position="92"/>
    </location>
</feature>